<dbReference type="Gene3D" id="2.170.150.20">
    <property type="entry name" value="Peptide methionine sulfoxide reductase"/>
    <property type="match status" value="1"/>
</dbReference>
<dbReference type="Proteomes" id="UP000580250">
    <property type="component" value="Unassembled WGS sequence"/>
</dbReference>
<feature type="transmembrane region" description="Helical" evidence="1">
    <location>
        <begin position="21"/>
        <end position="42"/>
    </location>
</feature>
<keyword evidence="1" id="KW-1133">Transmembrane helix</keyword>
<evidence type="ECO:0000313" key="4">
    <source>
        <dbReference type="Proteomes" id="UP000580250"/>
    </source>
</evidence>
<keyword evidence="1" id="KW-0812">Transmembrane</keyword>
<dbReference type="CDD" id="cd15777">
    <property type="entry name" value="CRBN_C_like"/>
    <property type="match status" value="1"/>
</dbReference>
<keyword evidence="1" id="KW-0472">Membrane</keyword>
<reference evidence="3 4" key="1">
    <citation type="submission" date="2020-08" db="EMBL/GenBank/DDBJ databases">
        <authorList>
            <person name="Koutsovoulos G."/>
            <person name="Danchin GJ E."/>
        </authorList>
    </citation>
    <scope>NUCLEOTIDE SEQUENCE [LARGE SCALE GENOMIC DNA]</scope>
</reference>
<proteinExistence type="predicted"/>
<dbReference type="InterPro" id="IPR034750">
    <property type="entry name" value="CULT"/>
</dbReference>
<evidence type="ECO:0000259" key="2">
    <source>
        <dbReference type="PROSITE" id="PS51788"/>
    </source>
</evidence>
<gene>
    <name evidence="3" type="ORF">MENT_LOCUS25535</name>
</gene>
<accession>A0A6V7VG09</accession>
<dbReference type="AlphaFoldDB" id="A0A6V7VG09"/>
<evidence type="ECO:0000313" key="3">
    <source>
        <dbReference type="EMBL" id="CAD2173899.1"/>
    </source>
</evidence>
<evidence type="ECO:0000256" key="1">
    <source>
        <dbReference type="SAM" id="Phobius"/>
    </source>
</evidence>
<dbReference type="EMBL" id="CAJEWN010000225">
    <property type="protein sequence ID" value="CAD2173899.1"/>
    <property type="molecule type" value="Genomic_DNA"/>
</dbReference>
<name>A0A6V7VG09_MELEN</name>
<dbReference type="OrthoDB" id="5778218at2759"/>
<sequence length="185" mass="20847">MKCRSSIKFWVEKCQMNLNNFSSLWIFLLIFINILTGSLTFADLLCRYCGHSVTTSSALINVKSPAAYDNWNLTVLGVETIVQTFKNSVPETYNLIFANGADLKFSGKAQTAETWFEGMSWRPCVCSACNTHIGWYFQSPEKDFVGLVIDNLISEDYVDTLTKVPLPQKQISKDAESKGMVKDEL</sequence>
<dbReference type="PROSITE" id="PS51788">
    <property type="entry name" value="CULT"/>
    <property type="match status" value="1"/>
</dbReference>
<comment type="caution">
    <text evidence="3">The sequence shown here is derived from an EMBL/GenBank/DDBJ whole genome shotgun (WGS) entry which is preliminary data.</text>
</comment>
<feature type="domain" description="CULT" evidence="2">
    <location>
        <begin position="41"/>
        <end position="156"/>
    </location>
</feature>
<organism evidence="3 4">
    <name type="scientific">Meloidogyne enterolobii</name>
    <name type="common">Root-knot nematode worm</name>
    <name type="synonym">Meloidogyne mayaguensis</name>
    <dbReference type="NCBI Taxonomy" id="390850"/>
    <lineage>
        <taxon>Eukaryota</taxon>
        <taxon>Metazoa</taxon>
        <taxon>Ecdysozoa</taxon>
        <taxon>Nematoda</taxon>
        <taxon>Chromadorea</taxon>
        <taxon>Rhabditida</taxon>
        <taxon>Tylenchina</taxon>
        <taxon>Tylenchomorpha</taxon>
        <taxon>Tylenchoidea</taxon>
        <taxon>Meloidogynidae</taxon>
        <taxon>Meloidogyninae</taxon>
        <taxon>Meloidogyne</taxon>
    </lineage>
</organism>
<protein>
    <recommendedName>
        <fullName evidence="2">CULT domain-containing protein</fullName>
    </recommendedName>
</protein>